<evidence type="ECO:0000256" key="2">
    <source>
        <dbReference type="ARBA" id="ARBA00022676"/>
    </source>
</evidence>
<dbReference type="PANTHER" id="PTHR43630">
    <property type="entry name" value="POLY-BETA-1,6-N-ACETYL-D-GLUCOSAMINE SYNTHASE"/>
    <property type="match status" value="1"/>
</dbReference>
<evidence type="ECO:0000259" key="4">
    <source>
        <dbReference type="Pfam" id="PF00535"/>
    </source>
</evidence>
<evidence type="ECO:0000313" key="6">
    <source>
        <dbReference type="Proteomes" id="UP000575068"/>
    </source>
</evidence>
<dbReference type="Pfam" id="PF00535">
    <property type="entry name" value="Glycos_transf_2"/>
    <property type="match status" value="1"/>
</dbReference>
<dbReference type="InterPro" id="IPR001173">
    <property type="entry name" value="Glyco_trans_2-like"/>
</dbReference>
<dbReference type="EMBL" id="JACHOV010000004">
    <property type="protein sequence ID" value="MBB4640959.1"/>
    <property type="molecule type" value="Genomic_DNA"/>
</dbReference>
<dbReference type="GO" id="GO:0016757">
    <property type="term" value="F:glycosyltransferase activity"/>
    <property type="evidence" value="ECO:0007669"/>
    <property type="project" value="UniProtKB-KW"/>
</dbReference>
<keyword evidence="3 5" id="KW-0808">Transferase</keyword>
<gene>
    <name evidence="5" type="ORF">HNQ99_001263</name>
</gene>
<dbReference type="Proteomes" id="UP000575068">
    <property type="component" value="Unassembled WGS sequence"/>
</dbReference>
<keyword evidence="2" id="KW-0328">Glycosyltransferase</keyword>
<evidence type="ECO:0000256" key="1">
    <source>
        <dbReference type="ARBA" id="ARBA00006739"/>
    </source>
</evidence>
<dbReference type="InterPro" id="IPR029044">
    <property type="entry name" value="Nucleotide-diphossugar_trans"/>
</dbReference>
<protein>
    <submittedName>
        <fullName evidence="5">GT2 family glycosyltransferase</fullName>
    </submittedName>
</protein>
<dbReference type="SUPFAM" id="SSF53448">
    <property type="entry name" value="Nucleotide-diphospho-sugar transferases"/>
    <property type="match status" value="1"/>
</dbReference>
<feature type="domain" description="Glycosyltransferase 2-like" evidence="4">
    <location>
        <begin position="10"/>
        <end position="128"/>
    </location>
</feature>
<accession>A0A840HTM1</accession>
<dbReference type="RefSeq" id="WP_184474785.1">
    <property type="nucleotide sequence ID" value="NZ_JACHOV010000004.1"/>
</dbReference>
<dbReference type="PANTHER" id="PTHR43630:SF1">
    <property type="entry name" value="POLY-BETA-1,6-N-ACETYL-D-GLUCOSAMINE SYNTHASE"/>
    <property type="match status" value="1"/>
</dbReference>
<comment type="similarity">
    <text evidence="1">Belongs to the glycosyltransferase 2 family.</text>
</comment>
<organism evidence="5 6">
    <name type="scientific">Rhizorhapis suberifaciens</name>
    <name type="common">corky root of lettuce</name>
    <dbReference type="NCBI Taxonomy" id="13656"/>
    <lineage>
        <taxon>Bacteria</taxon>
        <taxon>Pseudomonadati</taxon>
        <taxon>Pseudomonadota</taxon>
        <taxon>Alphaproteobacteria</taxon>
        <taxon>Sphingomonadales</taxon>
        <taxon>Sphingomonadaceae</taxon>
        <taxon>Rhizorhapis</taxon>
    </lineage>
</organism>
<evidence type="ECO:0000313" key="5">
    <source>
        <dbReference type="EMBL" id="MBB4640959.1"/>
    </source>
</evidence>
<comment type="caution">
    <text evidence="5">The sequence shown here is derived from an EMBL/GenBank/DDBJ whole genome shotgun (WGS) entry which is preliminary data.</text>
</comment>
<proteinExistence type="inferred from homology"/>
<dbReference type="Gene3D" id="3.90.550.10">
    <property type="entry name" value="Spore Coat Polysaccharide Biosynthesis Protein SpsA, Chain A"/>
    <property type="match status" value="1"/>
</dbReference>
<sequence length="304" mass="34323">MSQNCPIGAVIIGRNEGERLRRCLASLSGQFVRSIYVDSGSIDGSVAMARSLGVDVVELDAATPFTAARARNAGFRYLCDALPEMELVQFIDGDCELHPDWLDAAKAVMQRNTDAAVVCGRRRERSPGDSVYNRLCDLEWDTTVGEAESCGGDSLMRVVALEEAGGFADELIAGEEPDLCHRLRKAGWNIYRLAREMTLHDAAMSRFAQWWQRNRRSGYASAEALHRRGAEDRRLWRKVMSNLFWANPMSLPLWPLLWLRVTRHAGALYASFILLGKIPHVQGQMQFWLNRLHLKKKGKLIEYK</sequence>
<evidence type="ECO:0000256" key="3">
    <source>
        <dbReference type="ARBA" id="ARBA00022679"/>
    </source>
</evidence>
<dbReference type="AlphaFoldDB" id="A0A840HTM1"/>
<name>A0A840HTM1_9SPHN</name>
<reference evidence="5 6" key="1">
    <citation type="submission" date="2020-08" db="EMBL/GenBank/DDBJ databases">
        <title>Genomic Encyclopedia of Type Strains, Phase IV (KMG-IV): sequencing the most valuable type-strain genomes for metagenomic binning, comparative biology and taxonomic classification.</title>
        <authorList>
            <person name="Goeker M."/>
        </authorList>
    </citation>
    <scope>NUCLEOTIDE SEQUENCE [LARGE SCALE GENOMIC DNA]</scope>
    <source>
        <strain evidence="5 6">DSM 7465</strain>
    </source>
</reference>
<keyword evidence="6" id="KW-1185">Reference proteome</keyword>